<feature type="region of interest" description="Disordered" evidence="1">
    <location>
        <begin position="54"/>
        <end position="76"/>
    </location>
</feature>
<dbReference type="EMBL" id="JAERSE020000004">
    <property type="protein sequence ID" value="MCA6068329.1"/>
    <property type="molecule type" value="Genomic_DNA"/>
</dbReference>
<proteinExistence type="predicted"/>
<evidence type="ECO:0000256" key="1">
    <source>
        <dbReference type="SAM" id="MobiDB-lite"/>
    </source>
</evidence>
<comment type="caution">
    <text evidence="2">The sequence shown here is derived from an EMBL/GenBank/DDBJ whole genome shotgun (WGS) entry which is preliminary data.</text>
</comment>
<dbReference type="RefSeq" id="WP_225689550.1">
    <property type="nucleotide sequence ID" value="NZ_JAERSE020000004.1"/>
</dbReference>
<reference evidence="2 3" key="1">
    <citation type="submission" date="2021-09" db="EMBL/GenBank/DDBJ databases">
        <title>Genome sequencing and assembly of Chryseobacterium sp. RG1.</title>
        <authorList>
            <person name="Chhetri G."/>
        </authorList>
    </citation>
    <scope>NUCLEOTIDE SEQUENCE [LARGE SCALE GENOMIC DNA]</scope>
    <source>
        <strain evidence="2 3">RG1</strain>
    </source>
</reference>
<keyword evidence="3" id="KW-1185">Reference proteome</keyword>
<organism evidence="2 3">
    <name type="scientific">Chryseobacterium tagetis</name>
    <dbReference type="NCBI Taxonomy" id="2801334"/>
    <lineage>
        <taxon>Bacteria</taxon>
        <taxon>Pseudomonadati</taxon>
        <taxon>Bacteroidota</taxon>
        <taxon>Flavobacteriia</taxon>
        <taxon>Flavobacteriales</taxon>
        <taxon>Weeksellaceae</taxon>
        <taxon>Chryseobacterium group</taxon>
        <taxon>Chryseobacterium</taxon>
    </lineage>
</organism>
<protein>
    <submittedName>
        <fullName evidence="2">Uncharacterized protein</fullName>
    </submittedName>
</protein>
<evidence type="ECO:0000313" key="2">
    <source>
        <dbReference type="EMBL" id="MCA6068329.1"/>
    </source>
</evidence>
<accession>A0ABS8A2W8</accession>
<name>A0ABS8A2W8_9FLAO</name>
<sequence length="76" mass="8736">MKKIRIILTECFKCGKRYESHFRASPCCRSIMMKVDEKGERTTITFLGSFFPPDPVPAQPPANRYNVPEEEDRPGS</sequence>
<dbReference type="Proteomes" id="UP000618240">
    <property type="component" value="Unassembled WGS sequence"/>
</dbReference>
<evidence type="ECO:0000313" key="3">
    <source>
        <dbReference type="Proteomes" id="UP000618240"/>
    </source>
</evidence>
<gene>
    <name evidence="2" type="ORF">JI747_014145</name>
</gene>